<accession>A0ACC3DXP2</accession>
<proteinExistence type="predicted"/>
<evidence type="ECO:0000313" key="2">
    <source>
        <dbReference type="Proteomes" id="UP001186974"/>
    </source>
</evidence>
<protein>
    <submittedName>
        <fullName evidence="1">Uncharacterized protein</fullName>
    </submittedName>
</protein>
<name>A0ACC3DXP2_9PEZI</name>
<organism evidence="1 2">
    <name type="scientific">Coniosporium uncinatum</name>
    <dbReference type="NCBI Taxonomy" id="93489"/>
    <lineage>
        <taxon>Eukaryota</taxon>
        <taxon>Fungi</taxon>
        <taxon>Dikarya</taxon>
        <taxon>Ascomycota</taxon>
        <taxon>Pezizomycotina</taxon>
        <taxon>Dothideomycetes</taxon>
        <taxon>Dothideomycetes incertae sedis</taxon>
        <taxon>Coniosporium</taxon>
    </lineage>
</organism>
<keyword evidence="2" id="KW-1185">Reference proteome</keyword>
<gene>
    <name evidence="1" type="ORF">LTS18_007378</name>
</gene>
<dbReference type="Proteomes" id="UP001186974">
    <property type="component" value="Unassembled WGS sequence"/>
</dbReference>
<dbReference type="EMBL" id="JAWDJW010000185">
    <property type="protein sequence ID" value="KAK3081369.1"/>
    <property type="molecule type" value="Genomic_DNA"/>
</dbReference>
<comment type="caution">
    <text evidence="1">The sequence shown here is derived from an EMBL/GenBank/DDBJ whole genome shotgun (WGS) entry which is preliminary data.</text>
</comment>
<evidence type="ECO:0000313" key="1">
    <source>
        <dbReference type="EMBL" id="KAK3081369.1"/>
    </source>
</evidence>
<sequence length="260" mass="28731">MFDIPDAKRVRREDLYSSQSSTSPSPDRELEEIFRSRLGPAFEPTPAALAPLEQTQAHGDEGEDEVEFRLFAAASKDANRASQKIRVQSPEADDRPPGLVNPHRDKSYYFAAELSAEQRAQHASVVLSTQDVVALSKQPWPGAHLPWRVTRLSASGRVISALKSHASASAPAIVDDAIKKRTRPGKKARIAVRKKLAAKRAKQELASQSKAEKEAAEREKRTQRNREKKVKKKERDKAKKMMVGAGTDADHDHEGGVADT</sequence>
<reference evidence="1" key="1">
    <citation type="submission" date="2024-09" db="EMBL/GenBank/DDBJ databases">
        <title>Black Yeasts Isolated from many extreme environments.</title>
        <authorList>
            <person name="Coleine C."/>
            <person name="Stajich J.E."/>
            <person name="Selbmann L."/>
        </authorList>
    </citation>
    <scope>NUCLEOTIDE SEQUENCE</scope>
    <source>
        <strain evidence="1">CCFEE 5737</strain>
    </source>
</reference>